<dbReference type="Proteomes" id="UP000184088">
    <property type="component" value="Unassembled WGS sequence"/>
</dbReference>
<name>A0A1M4XB11_9THEO</name>
<dbReference type="AlphaFoldDB" id="A0A1M4XB11"/>
<keyword evidence="1" id="KW-0479">Metal-binding</keyword>
<keyword evidence="2" id="KW-0408">Iron</keyword>
<evidence type="ECO:0000313" key="5">
    <source>
        <dbReference type="EMBL" id="SHE90623.1"/>
    </source>
</evidence>
<reference evidence="5 6" key="1">
    <citation type="submission" date="2016-11" db="EMBL/GenBank/DDBJ databases">
        <authorList>
            <person name="Jaros S."/>
            <person name="Januszkiewicz K."/>
            <person name="Wedrychowicz H."/>
        </authorList>
    </citation>
    <scope>NUCLEOTIDE SEQUENCE [LARGE SCALE GENOMIC DNA]</scope>
    <source>
        <strain evidence="5 6">DSM 17918</strain>
    </source>
</reference>
<dbReference type="GO" id="GO:0046872">
    <property type="term" value="F:metal ion binding"/>
    <property type="evidence" value="ECO:0007669"/>
    <property type="project" value="UniProtKB-KW"/>
</dbReference>
<dbReference type="CDD" id="cd19096">
    <property type="entry name" value="AKR_Fe-S_oxidoreductase"/>
    <property type="match status" value="1"/>
</dbReference>
<dbReference type="RefSeq" id="WP_073342259.1">
    <property type="nucleotide sequence ID" value="NZ_FQVH01000007.1"/>
</dbReference>
<dbReference type="OrthoDB" id="9773828at2"/>
<feature type="domain" description="4Fe-4S ferredoxin-type" evidence="4">
    <location>
        <begin position="339"/>
        <end position="370"/>
    </location>
</feature>
<dbReference type="InterPro" id="IPR023210">
    <property type="entry name" value="NADP_OxRdtase_dom"/>
</dbReference>
<dbReference type="InterPro" id="IPR017896">
    <property type="entry name" value="4Fe4S_Fe-S-bd"/>
</dbReference>
<organism evidence="5 6">
    <name type="scientific">Caldanaerobius fijiensis DSM 17918</name>
    <dbReference type="NCBI Taxonomy" id="1121256"/>
    <lineage>
        <taxon>Bacteria</taxon>
        <taxon>Bacillati</taxon>
        <taxon>Bacillota</taxon>
        <taxon>Clostridia</taxon>
        <taxon>Thermoanaerobacterales</taxon>
        <taxon>Thermoanaerobacteraceae</taxon>
        <taxon>Caldanaerobius</taxon>
    </lineage>
</organism>
<evidence type="ECO:0000256" key="1">
    <source>
        <dbReference type="ARBA" id="ARBA00022723"/>
    </source>
</evidence>
<dbReference type="STRING" id="1121256.SAMN02746089_01004"/>
<dbReference type="InterPro" id="IPR036812">
    <property type="entry name" value="NAD(P)_OxRdtase_dom_sf"/>
</dbReference>
<dbReference type="SUPFAM" id="SSF46548">
    <property type="entry name" value="alpha-helical ferredoxin"/>
    <property type="match status" value="1"/>
</dbReference>
<evidence type="ECO:0000256" key="2">
    <source>
        <dbReference type="ARBA" id="ARBA00023004"/>
    </source>
</evidence>
<dbReference type="EMBL" id="FQVH01000007">
    <property type="protein sequence ID" value="SHE90623.1"/>
    <property type="molecule type" value="Genomic_DNA"/>
</dbReference>
<dbReference type="PANTHER" id="PTHR43312:SF2">
    <property type="entry name" value="OXIDOREDUCTASE"/>
    <property type="match status" value="1"/>
</dbReference>
<dbReference type="PROSITE" id="PS00198">
    <property type="entry name" value="4FE4S_FER_1"/>
    <property type="match status" value="1"/>
</dbReference>
<dbReference type="Pfam" id="PF00248">
    <property type="entry name" value="Aldo_ket_red"/>
    <property type="match status" value="1"/>
</dbReference>
<protein>
    <recommendedName>
        <fullName evidence="4">4Fe-4S ferredoxin-type domain-containing protein</fullName>
    </recommendedName>
</protein>
<evidence type="ECO:0000256" key="3">
    <source>
        <dbReference type="ARBA" id="ARBA00023014"/>
    </source>
</evidence>
<dbReference type="InterPro" id="IPR053135">
    <property type="entry name" value="AKR2_Oxidoreductase"/>
</dbReference>
<accession>A0A1M4XB11</accession>
<dbReference type="PROSITE" id="PS51379">
    <property type="entry name" value="4FE4S_FER_2"/>
    <property type="match status" value="1"/>
</dbReference>
<dbReference type="GO" id="GO:0051536">
    <property type="term" value="F:iron-sulfur cluster binding"/>
    <property type="evidence" value="ECO:0007669"/>
    <property type="project" value="UniProtKB-KW"/>
</dbReference>
<dbReference type="Gene3D" id="3.20.20.100">
    <property type="entry name" value="NADP-dependent oxidoreductase domain"/>
    <property type="match status" value="1"/>
</dbReference>
<keyword evidence="3" id="KW-0411">Iron-sulfur</keyword>
<keyword evidence="6" id="KW-1185">Reference proteome</keyword>
<dbReference type="InterPro" id="IPR017900">
    <property type="entry name" value="4Fe4S_Fe_S_CS"/>
</dbReference>
<proteinExistence type="predicted"/>
<evidence type="ECO:0000259" key="4">
    <source>
        <dbReference type="PROSITE" id="PS51379"/>
    </source>
</evidence>
<evidence type="ECO:0000313" key="6">
    <source>
        <dbReference type="Proteomes" id="UP000184088"/>
    </source>
</evidence>
<dbReference type="SUPFAM" id="SSF51430">
    <property type="entry name" value="NAD(P)-linked oxidoreductase"/>
    <property type="match status" value="1"/>
</dbReference>
<dbReference type="Pfam" id="PF13187">
    <property type="entry name" value="Fer4_9"/>
    <property type="match status" value="1"/>
</dbReference>
<dbReference type="PANTHER" id="PTHR43312">
    <property type="entry name" value="D-THREO-ALDOSE 1-DEHYDROGENASE"/>
    <property type="match status" value="1"/>
</dbReference>
<gene>
    <name evidence="5" type="ORF">SAMN02746089_01004</name>
</gene>
<sequence>MQYRDFGKTGWKVSALGFGAIRLPVIDGDNNKIDEPKAIEMIRYAIDNGVNYIDTAWPYHGGNSELVVGKALKDGYREKVKLATKLPSWLVNKPEDMDKYLNEQLKKLQTDHIDFYLLHALNKDQWNKYKSLNVFEWIDKVKAEGKVKYIGFSFHDEFDVFKQIIDDYDKWDFCQIQYNYMDVDVQAGEKGLKYAASKGIPVVIMEPIRGGRLATNPPEPIKELWNTAKIKRSPAEWALQWLWNQPEVTVVLSGMSTMEQVKENIESASRSGVNSLTAEELQLIEKVRNKYKELSPVACTGCNYCMPCPNGVNIPRNFSVYNEAHMYNSYEDSKREYNWLGEAKASSCVECGNCESTCPQHLPIIELLKDVAAYFEKA</sequence>